<evidence type="ECO:0000313" key="2">
    <source>
        <dbReference type="WBParaSite" id="L893_g5719.t1"/>
    </source>
</evidence>
<organism evidence="1 2">
    <name type="scientific">Steinernema glaseri</name>
    <dbReference type="NCBI Taxonomy" id="37863"/>
    <lineage>
        <taxon>Eukaryota</taxon>
        <taxon>Metazoa</taxon>
        <taxon>Ecdysozoa</taxon>
        <taxon>Nematoda</taxon>
        <taxon>Chromadorea</taxon>
        <taxon>Rhabditida</taxon>
        <taxon>Tylenchina</taxon>
        <taxon>Panagrolaimomorpha</taxon>
        <taxon>Strongyloidoidea</taxon>
        <taxon>Steinernematidae</taxon>
        <taxon>Steinernema</taxon>
    </lineage>
</organism>
<evidence type="ECO:0000313" key="1">
    <source>
        <dbReference type="Proteomes" id="UP000095287"/>
    </source>
</evidence>
<name>A0A1I8AH95_9BILA</name>
<sequence>MIPNNYRKIVPLRSVDHRLLLQMEPTWTKRTPNCIKKDVAKMGINTVASPEMTPKKVNVALRPKLLIMTTVGRAPANLPIATIEKIQLSSKAVNITAVACDPRTFLKERLVSVFTIERRRFRTVRIHANNCEVEEASVSE</sequence>
<dbReference type="WBParaSite" id="L893_g5719.t1">
    <property type="protein sequence ID" value="L893_g5719.t1"/>
    <property type="gene ID" value="L893_g5719"/>
</dbReference>
<reference evidence="2" key="1">
    <citation type="submission" date="2016-11" db="UniProtKB">
        <authorList>
            <consortium name="WormBaseParasite"/>
        </authorList>
    </citation>
    <scope>IDENTIFICATION</scope>
</reference>
<dbReference type="AlphaFoldDB" id="A0A1I8AH95"/>
<dbReference type="Proteomes" id="UP000095287">
    <property type="component" value="Unplaced"/>
</dbReference>
<protein>
    <submittedName>
        <fullName evidence="2">PK domain-containing protein</fullName>
    </submittedName>
</protein>
<accession>A0A1I8AH95</accession>
<proteinExistence type="predicted"/>
<keyword evidence="1" id="KW-1185">Reference proteome</keyword>